<evidence type="ECO:0000256" key="4">
    <source>
        <dbReference type="ARBA" id="ARBA00022679"/>
    </source>
</evidence>
<evidence type="ECO:0000256" key="1">
    <source>
        <dbReference type="ARBA" id="ARBA00000085"/>
    </source>
</evidence>
<evidence type="ECO:0000259" key="8">
    <source>
        <dbReference type="PROSITE" id="PS50109"/>
    </source>
</evidence>
<sequence>MFENARIKLTLWYLLIIMIVSGFFSLIVYRGFTKELGRGFHMQALRGAAQQRIVVQERNGFFRILPFLIYPDELPPEEFIEIINLAKRRFALQLLIINGGILILAGTSGYFLAGKTLAPIEVMVEEQKRFVADASHELRTPLASMKTEVEVALRDKKLILKDAKDLLKSNLAEVDKMKYFTDNLLSLSRYETNGNNLLTEEVDLVEASRQAIERNMPVAVEKKITIKDDLSEVVVNGNPQSLVELISILINNAVKYSPEKSEVRVRVLRLRSGQLRGLRKNAVIEVKDEGVGIAEKDILHIFDRFYRADSSRSKAKIDGYGLGLSIAKSIVDVHKGEIKVKSEVGKGSTFKVILPA</sequence>
<dbReference type="SMART" id="SM00387">
    <property type="entry name" value="HATPase_c"/>
    <property type="match status" value="1"/>
</dbReference>
<gene>
    <name evidence="9" type="ORF">UT61_C0002G0016</name>
</gene>
<dbReference type="EC" id="2.7.13.3" evidence="2"/>
<dbReference type="InterPro" id="IPR050351">
    <property type="entry name" value="BphY/WalK/GraS-like"/>
</dbReference>
<evidence type="ECO:0000313" key="10">
    <source>
        <dbReference type="Proteomes" id="UP000034793"/>
    </source>
</evidence>
<dbReference type="Proteomes" id="UP000034793">
    <property type="component" value="Unassembled WGS sequence"/>
</dbReference>
<dbReference type="PROSITE" id="PS50109">
    <property type="entry name" value="HIS_KIN"/>
    <property type="match status" value="1"/>
</dbReference>
<dbReference type="InterPro" id="IPR003594">
    <property type="entry name" value="HATPase_dom"/>
</dbReference>
<keyword evidence="7" id="KW-0812">Transmembrane</keyword>
<keyword evidence="4" id="KW-0808">Transferase</keyword>
<accession>A0A0G0SYU4</accession>
<dbReference type="EMBL" id="LBXL01000002">
    <property type="protein sequence ID" value="KKR30772.1"/>
    <property type="molecule type" value="Genomic_DNA"/>
</dbReference>
<dbReference type="PANTHER" id="PTHR45453">
    <property type="entry name" value="PHOSPHATE REGULON SENSOR PROTEIN PHOR"/>
    <property type="match status" value="1"/>
</dbReference>
<evidence type="ECO:0000256" key="2">
    <source>
        <dbReference type="ARBA" id="ARBA00012438"/>
    </source>
</evidence>
<keyword evidence="3" id="KW-0597">Phosphoprotein</keyword>
<dbReference type="Gene3D" id="1.10.287.130">
    <property type="match status" value="1"/>
</dbReference>
<feature type="transmembrane region" description="Helical" evidence="7">
    <location>
        <begin position="12"/>
        <end position="32"/>
    </location>
</feature>
<evidence type="ECO:0000256" key="6">
    <source>
        <dbReference type="ARBA" id="ARBA00023012"/>
    </source>
</evidence>
<evidence type="ECO:0000256" key="5">
    <source>
        <dbReference type="ARBA" id="ARBA00022777"/>
    </source>
</evidence>
<keyword evidence="5 9" id="KW-0418">Kinase</keyword>
<dbReference type="CDD" id="cd00075">
    <property type="entry name" value="HATPase"/>
    <property type="match status" value="1"/>
</dbReference>
<evidence type="ECO:0000256" key="7">
    <source>
        <dbReference type="SAM" id="Phobius"/>
    </source>
</evidence>
<dbReference type="InterPro" id="IPR005467">
    <property type="entry name" value="His_kinase_dom"/>
</dbReference>
<dbReference type="SUPFAM" id="SSF55874">
    <property type="entry name" value="ATPase domain of HSP90 chaperone/DNA topoisomerase II/histidine kinase"/>
    <property type="match status" value="1"/>
</dbReference>
<protein>
    <recommendedName>
        <fullName evidence="2">histidine kinase</fullName>
        <ecNumber evidence="2">2.7.13.3</ecNumber>
    </recommendedName>
</protein>
<keyword evidence="7" id="KW-1133">Transmembrane helix</keyword>
<dbReference type="Gene3D" id="3.30.565.10">
    <property type="entry name" value="Histidine kinase-like ATPase, C-terminal domain"/>
    <property type="match status" value="1"/>
</dbReference>
<dbReference type="CDD" id="cd00082">
    <property type="entry name" value="HisKA"/>
    <property type="match status" value="1"/>
</dbReference>
<dbReference type="PRINTS" id="PR00344">
    <property type="entry name" value="BCTRLSENSOR"/>
</dbReference>
<feature type="domain" description="Histidine kinase" evidence="8">
    <location>
        <begin position="133"/>
        <end position="356"/>
    </location>
</feature>
<dbReference type="Pfam" id="PF02518">
    <property type="entry name" value="HATPase_c"/>
    <property type="match status" value="1"/>
</dbReference>
<reference evidence="9 10" key="1">
    <citation type="journal article" date="2015" name="Nature">
        <title>rRNA introns, odd ribosomes, and small enigmatic genomes across a large radiation of phyla.</title>
        <authorList>
            <person name="Brown C.T."/>
            <person name="Hug L.A."/>
            <person name="Thomas B.C."/>
            <person name="Sharon I."/>
            <person name="Castelle C.J."/>
            <person name="Singh A."/>
            <person name="Wilkins M.J."/>
            <person name="Williams K.H."/>
            <person name="Banfield J.F."/>
        </authorList>
    </citation>
    <scope>NUCLEOTIDE SEQUENCE [LARGE SCALE GENOMIC DNA]</scope>
</reference>
<dbReference type="AlphaFoldDB" id="A0A0G0SYU4"/>
<dbReference type="GO" id="GO:0005886">
    <property type="term" value="C:plasma membrane"/>
    <property type="evidence" value="ECO:0007669"/>
    <property type="project" value="TreeGrafter"/>
</dbReference>
<evidence type="ECO:0000256" key="3">
    <source>
        <dbReference type="ARBA" id="ARBA00022553"/>
    </source>
</evidence>
<dbReference type="PANTHER" id="PTHR45453:SF1">
    <property type="entry name" value="PHOSPHATE REGULON SENSOR PROTEIN PHOR"/>
    <property type="match status" value="1"/>
</dbReference>
<dbReference type="SMART" id="SM00388">
    <property type="entry name" value="HisKA"/>
    <property type="match status" value="1"/>
</dbReference>
<dbReference type="GO" id="GO:0004721">
    <property type="term" value="F:phosphoprotein phosphatase activity"/>
    <property type="evidence" value="ECO:0007669"/>
    <property type="project" value="TreeGrafter"/>
</dbReference>
<keyword evidence="7" id="KW-0472">Membrane</keyword>
<dbReference type="InterPro" id="IPR036890">
    <property type="entry name" value="HATPase_C_sf"/>
</dbReference>
<dbReference type="InterPro" id="IPR003661">
    <property type="entry name" value="HisK_dim/P_dom"/>
</dbReference>
<comment type="catalytic activity">
    <reaction evidence="1">
        <text>ATP + protein L-histidine = ADP + protein N-phospho-L-histidine.</text>
        <dbReference type="EC" id="2.7.13.3"/>
    </reaction>
</comment>
<dbReference type="FunFam" id="3.30.565.10:FF:000006">
    <property type="entry name" value="Sensor histidine kinase WalK"/>
    <property type="match status" value="1"/>
</dbReference>
<dbReference type="SUPFAM" id="SSF47384">
    <property type="entry name" value="Homodimeric domain of signal transducing histidine kinase"/>
    <property type="match status" value="1"/>
</dbReference>
<dbReference type="Pfam" id="PF00512">
    <property type="entry name" value="HisKA"/>
    <property type="match status" value="1"/>
</dbReference>
<evidence type="ECO:0000313" key="9">
    <source>
        <dbReference type="EMBL" id="KKR30772.1"/>
    </source>
</evidence>
<dbReference type="GO" id="GO:0016036">
    <property type="term" value="P:cellular response to phosphate starvation"/>
    <property type="evidence" value="ECO:0007669"/>
    <property type="project" value="TreeGrafter"/>
</dbReference>
<dbReference type="InterPro" id="IPR036097">
    <property type="entry name" value="HisK_dim/P_sf"/>
</dbReference>
<comment type="caution">
    <text evidence="9">The sequence shown here is derived from an EMBL/GenBank/DDBJ whole genome shotgun (WGS) entry which is preliminary data.</text>
</comment>
<name>A0A0G0SYU4_9BACT</name>
<dbReference type="GO" id="GO:0000155">
    <property type="term" value="F:phosphorelay sensor kinase activity"/>
    <property type="evidence" value="ECO:0007669"/>
    <property type="project" value="InterPro"/>
</dbReference>
<proteinExistence type="predicted"/>
<dbReference type="InterPro" id="IPR004358">
    <property type="entry name" value="Sig_transdc_His_kin-like_C"/>
</dbReference>
<organism evidence="9 10">
    <name type="scientific">Candidatus Woesebacteria bacterium GW2011_GWA1_39_8</name>
    <dbReference type="NCBI Taxonomy" id="1618552"/>
    <lineage>
        <taxon>Bacteria</taxon>
        <taxon>Candidatus Woeseibacteriota</taxon>
    </lineage>
</organism>
<feature type="transmembrane region" description="Helical" evidence="7">
    <location>
        <begin position="90"/>
        <end position="113"/>
    </location>
</feature>
<keyword evidence="6" id="KW-0902">Two-component regulatory system</keyword>